<evidence type="ECO:0000313" key="2">
    <source>
        <dbReference type="EMBL" id="BCJ45731.1"/>
    </source>
</evidence>
<protein>
    <submittedName>
        <fullName evidence="2">Uncharacterized protein</fullName>
    </submittedName>
</protein>
<feature type="chain" id="PRO_5047475080" evidence="1">
    <location>
        <begin position="26"/>
        <end position="325"/>
    </location>
</feature>
<sequence length="325" mass="33934">MFRALLLTTASLTAGVLAAPGAALAADTSTSLTAAEMSAALKAVAATTATAEIPGYAGSLRATLDGRVAAMAFAVDPATGRGYYRMAYTGYGTEAVYAVAGKGEYDYLTGSAERAAAKMAGRPEARYVFVPNAKLTLDGWSSRQMSAPSEIVVEDARHAGTKTTHDDGSADYSFTGEEKTRVTFTVDATGVVTRGRVVDTGVEQTITFGYGPQTVTLPATGQVISQTTLTKAVAYYDLARKMSRLTSDIMIGVDDRARGRNVTVAAVRKGARAAVAGFNESLAVKVVTVRNVTGGVTISATNPYTGVRIAYRLKLSGKHTVARKL</sequence>
<feature type="signal peptide" evidence="1">
    <location>
        <begin position="1"/>
        <end position="25"/>
    </location>
</feature>
<evidence type="ECO:0000256" key="1">
    <source>
        <dbReference type="SAM" id="SignalP"/>
    </source>
</evidence>
<gene>
    <name evidence="2" type="ORF">Aiant_63880</name>
</gene>
<evidence type="ECO:0000313" key="3">
    <source>
        <dbReference type="Proteomes" id="UP000676967"/>
    </source>
</evidence>
<reference evidence="2 3" key="1">
    <citation type="submission" date="2020-08" db="EMBL/GenBank/DDBJ databases">
        <title>Whole genome shotgun sequence of Actinoplanes ianthinogenes NBRC 13996.</title>
        <authorList>
            <person name="Komaki H."/>
            <person name="Tamura T."/>
        </authorList>
    </citation>
    <scope>NUCLEOTIDE SEQUENCE [LARGE SCALE GENOMIC DNA]</scope>
    <source>
        <strain evidence="2 3">NBRC 13996</strain>
    </source>
</reference>
<keyword evidence="3" id="KW-1185">Reference proteome</keyword>
<organism evidence="2 3">
    <name type="scientific">Actinoplanes ianthinogenes</name>
    <dbReference type="NCBI Taxonomy" id="122358"/>
    <lineage>
        <taxon>Bacteria</taxon>
        <taxon>Bacillati</taxon>
        <taxon>Actinomycetota</taxon>
        <taxon>Actinomycetes</taxon>
        <taxon>Micromonosporales</taxon>
        <taxon>Micromonosporaceae</taxon>
        <taxon>Actinoplanes</taxon>
    </lineage>
</organism>
<dbReference type="RefSeq" id="WP_189333705.1">
    <property type="nucleotide sequence ID" value="NZ_AP023356.1"/>
</dbReference>
<dbReference type="EMBL" id="AP023356">
    <property type="protein sequence ID" value="BCJ45731.1"/>
    <property type="molecule type" value="Genomic_DNA"/>
</dbReference>
<accession>A0ABM7M284</accession>
<dbReference type="Proteomes" id="UP000676967">
    <property type="component" value="Chromosome"/>
</dbReference>
<keyword evidence="1" id="KW-0732">Signal</keyword>
<name>A0ABM7M284_9ACTN</name>
<proteinExistence type="predicted"/>